<dbReference type="SUPFAM" id="SSF53850">
    <property type="entry name" value="Periplasmic binding protein-like II"/>
    <property type="match status" value="1"/>
</dbReference>
<dbReference type="InterPro" id="IPR036390">
    <property type="entry name" value="WH_DNA-bd_sf"/>
</dbReference>
<gene>
    <name evidence="7" type="ORF">ACGRVM_03120</name>
</gene>
<dbReference type="Pfam" id="PF00126">
    <property type="entry name" value="HTH_1"/>
    <property type="match status" value="1"/>
</dbReference>
<dbReference type="Gene3D" id="3.40.190.10">
    <property type="entry name" value="Periplasmic binding protein-like II"/>
    <property type="match status" value="2"/>
</dbReference>
<protein>
    <submittedName>
        <fullName evidence="7">LysR substrate-binding domain-containing protein</fullName>
    </submittedName>
</protein>
<dbReference type="EMBL" id="JBIHMM010000001">
    <property type="protein sequence ID" value="MFH0252867.1"/>
    <property type="molecule type" value="Genomic_DNA"/>
</dbReference>
<dbReference type="PRINTS" id="PR00039">
    <property type="entry name" value="HTHLYSR"/>
</dbReference>
<accession>A0ABW7I4H5</accession>
<evidence type="ECO:0000259" key="6">
    <source>
        <dbReference type="PROSITE" id="PS50931"/>
    </source>
</evidence>
<dbReference type="SUPFAM" id="SSF46785">
    <property type="entry name" value="Winged helix' DNA-binding domain"/>
    <property type="match status" value="1"/>
</dbReference>
<evidence type="ECO:0000256" key="3">
    <source>
        <dbReference type="ARBA" id="ARBA00023125"/>
    </source>
</evidence>
<evidence type="ECO:0000256" key="4">
    <source>
        <dbReference type="ARBA" id="ARBA00023159"/>
    </source>
</evidence>
<dbReference type="InterPro" id="IPR000847">
    <property type="entry name" value="LysR_HTH_N"/>
</dbReference>
<evidence type="ECO:0000313" key="7">
    <source>
        <dbReference type="EMBL" id="MFH0252867.1"/>
    </source>
</evidence>
<comment type="similarity">
    <text evidence="1">Belongs to the LysR transcriptional regulatory family.</text>
</comment>
<feature type="domain" description="HTH lysR-type" evidence="6">
    <location>
        <begin position="3"/>
        <end position="60"/>
    </location>
</feature>
<dbReference type="CDD" id="cd08411">
    <property type="entry name" value="PBP2_OxyR"/>
    <property type="match status" value="1"/>
</dbReference>
<proteinExistence type="inferred from homology"/>
<dbReference type="PROSITE" id="PS50931">
    <property type="entry name" value="HTH_LYSR"/>
    <property type="match status" value="1"/>
</dbReference>
<dbReference type="InterPro" id="IPR036388">
    <property type="entry name" value="WH-like_DNA-bd_sf"/>
</dbReference>
<organism evidence="7 8">
    <name type="scientific">Roseovarius aquimarinus</name>
    <dbReference type="NCBI Taxonomy" id="1229156"/>
    <lineage>
        <taxon>Bacteria</taxon>
        <taxon>Pseudomonadati</taxon>
        <taxon>Pseudomonadota</taxon>
        <taxon>Alphaproteobacteria</taxon>
        <taxon>Rhodobacterales</taxon>
        <taxon>Roseobacteraceae</taxon>
        <taxon>Roseovarius</taxon>
    </lineage>
</organism>
<dbReference type="PANTHER" id="PTHR30346">
    <property type="entry name" value="TRANSCRIPTIONAL DUAL REGULATOR HCAR-RELATED"/>
    <property type="match status" value="1"/>
</dbReference>
<evidence type="ECO:0000256" key="5">
    <source>
        <dbReference type="ARBA" id="ARBA00023163"/>
    </source>
</evidence>
<keyword evidence="8" id="KW-1185">Reference proteome</keyword>
<keyword evidence="3" id="KW-0238">DNA-binding</keyword>
<dbReference type="Proteomes" id="UP001607157">
    <property type="component" value="Unassembled WGS sequence"/>
</dbReference>
<dbReference type="RefSeq" id="WP_377168796.1">
    <property type="nucleotide sequence ID" value="NZ_JBHTJC010000001.1"/>
</dbReference>
<dbReference type="InterPro" id="IPR005119">
    <property type="entry name" value="LysR_subst-bd"/>
</dbReference>
<keyword evidence="4" id="KW-0010">Activator</keyword>
<sequence>MSISLRQLGYFRALAEHRHFGRAAAAASVSQPALSMQIRELEGALGQPLVERRARDVVLTPFGRMILAHAEAVVEGVRALEDAARWHGGMPSHLRIGLIPTLAPYLLPGVLEELRSGDISLDVQVQEAQTGRLTGDLLAGRIDAAVMALPVEPAGLVAAPLFDDRFLLAGSAARLESLASAVRTLRPDDLGAEQLLLLEDGHCLTDQALEACNRGRGHARIDMGASSLATLTRLVAAGFGLTLMPELAAQAETRAAPGMRLMRFSAPEPKRTICLVRRASTAGEGWFADLAEVLTGVGTRITEAARGGAGTASAAMPQPERT</sequence>
<evidence type="ECO:0000256" key="1">
    <source>
        <dbReference type="ARBA" id="ARBA00009437"/>
    </source>
</evidence>
<comment type="caution">
    <text evidence="7">The sequence shown here is derived from an EMBL/GenBank/DDBJ whole genome shotgun (WGS) entry which is preliminary data.</text>
</comment>
<keyword evidence="5" id="KW-0804">Transcription</keyword>
<dbReference type="Pfam" id="PF03466">
    <property type="entry name" value="LysR_substrate"/>
    <property type="match status" value="1"/>
</dbReference>
<keyword evidence="2" id="KW-0805">Transcription regulation</keyword>
<evidence type="ECO:0000256" key="2">
    <source>
        <dbReference type="ARBA" id="ARBA00023015"/>
    </source>
</evidence>
<reference evidence="7 8" key="1">
    <citation type="submission" date="2024-10" db="EMBL/GenBank/DDBJ databases">
        <authorList>
            <person name="Yang X.-N."/>
        </authorList>
    </citation>
    <scope>NUCLEOTIDE SEQUENCE [LARGE SCALE GENOMIC DNA]</scope>
    <source>
        <strain evidence="7 8">CAU 1059</strain>
    </source>
</reference>
<name>A0ABW7I4H5_9RHOB</name>
<dbReference type="PANTHER" id="PTHR30346:SF26">
    <property type="entry name" value="HYDROGEN PEROXIDE-INDUCIBLE GENES ACTIVATOR"/>
    <property type="match status" value="1"/>
</dbReference>
<evidence type="ECO:0000313" key="8">
    <source>
        <dbReference type="Proteomes" id="UP001607157"/>
    </source>
</evidence>
<dbReference type="Gene3D" id="1.10.10.10">
    <property type="entry name" value="Winged helix-like DNA-binding domain superfamily/Winged helix DNA-binding domain"/>
    <property type="match status" value="1"/>
</dbReference>